<feature type="coiled-coil region" evidence="1">
    <location>
        <begin position="415"/>
        <end position="449"/>
    </location>
</feature>
<keyword evidence="2" id="KW-0472">Membrane</keyword>
<reference evidence="7" key="1">
    <citation type="journal article" date="2019" name="Int. J. Syst. Evol. Microbiol.">
        <title>The Global Catalogue of Microorganisms (GCM) 10K type strain sequencing project: providing services to taxonomists for standard genome sequencing and annotation.</title>
        <authorList>
            <consortium name="The Broad Institute Genomics Platform"/>
            <consortium name="The Broad Institute Genome Sequencing Center for Infectious Disease"/>
            <person name="Wu L."/>
            <person name="Ma J."/>
        </authorList>
    </citation>
    <scope>NUCLEOTIDE SEQUENCE [LARGE SCALE GENOMIC DNA]</scope>
    <source>
        <strain evidence="7">KCTC 42217</strain>
    </source>
</reference>
<feature type="transmembrane region" description="Helical" evidence="2">
    <location>
        <begin position="295"/>
        <end position="319"/>
    </location>
</feature>
<proteinExistence type="predicted"/>
<keyword evidence="2" id="KW-1133">Transmembrane helix</keyword>
<keyword evidence="2" id="KW-0812">Transmembrane</keyword>
<dbReference type="InterPro" id="IPR011622">
    <property type="entry name" value="7TMR_DISM_rcpt_extracell_dom2"/>
</dbReference>
<evidence type="ECO:0000259" key="4">
    <source>
        <dbReference type="Pfam" id="PF07695"/>
    </source>
</evidence>
<feature type="transmembrane region" description="Helical" evidence="2">
    <location>
        <begin position="269"/>
        <end position="289"/>
    </location>
</feature>
<protein>
    <submittedName>
        <fullName evidence="6">7TM diverse intracellular signaling domain-containing protein</fullName>
    </submittedName>
</protein>
<keyword evidence="3" id="KW-0732">Signal</keyword>
<organism evidence="6 7">
    <name type="scientific">Paradesertivirga mongoliensis</name>
    <dbReference type="NCBI Taxonomy" id="2100740"/>
    <lineage>
        <taxon>Bacteria</taxon>
        <taxon>Pseudomonadati</taxon>
        <taxon>Bacteroidota</taxon>
        <taxon>Sphingobacteriia</taxon>
        <taxon>Sphingobacteriales</taxon>
        <taxon>Sphingobacteriaceae</taxon>
        <taxon>Paradesertivirga</taxon>
    </lineage>
</organism>
<dbReference type="InterPro" id="IPR011623">
    <property type="entry name" value="7TMR_DISM_rcpt_extracell_dom1"/>
</dbReference>
<evidence type="ECO:0000313" key="7">
    <source>
        <dbReference type="Proteomes" id="UP001597387"/>
    </source>
</evidence>
<keyword evidence="1" id="KW-0175">Coiled coil</keyword>
<feature type="transmembrane region" description="Helical" evidence="2">
    <location>
        <begin position="175"/>
        <end position="199"/>
    </location>
</feature>
<feature type="domain" description="7TM-DISM receptor extracellular" evidence="5">
    <location>
        <begin position="35"/>
        <end position="164"/>
    </location>
</feature>
<feature type="transmembrane region" description="Helical" evidence="2">
    <location>
        <begin position="243"/>
        <end position="262"/>
    </location>
</feature>
<feature type="transmembrane region" description="Helical" evidence="2">
    <location>
        <begin position="206"/>
        <end position="231"/>
    </location>
</feature>
<accession>A0ABW4ZKN8</accession>
<feature type="chain" id="PRO_5046676256" evidence="3">
    <location>
        <begin position="20"/>
        <end position="551"/>
    </location>
</feature>
<evidence type="ECO:0000256" key="1">
    <source>
        <dbReference type="SAM" id="Coils"/>
    </source>
</evidence>
<dbReference type="EMBL" id="JBHUHZ010000001">
    <property type="protein sequence ID" value="MFD2162351.1"/>
    <property type="molecule type" value="Genomic_DNA"/>
</dbReference>
<feature type="domain" description="7TM-DISM receptor extracellular" evidence="4">
    <location>
        <begin position="178"/>
        <end position="379"/>
    </location>
</feature>
<sequence>MRKTFLFVCVMLLHYKALAADTLTIASGNKQVLVGKHLGVFEDPSGILTIDDMLRKDDQFEPVNTAVPVFTTQATYVWARLILKNKTGKDLWLYIGNPTTDSVLYYEKSYAHVISKLSGDKVPLNHRDIKSNRILFNISYTDAPTTVYLRFNIRLPRQFPIAIISSDAFNESGNLVFFLDGLFYGLIAVIVIYNLFLWIMIRDRSYIFYIGYIMFSGILLMHFDGITYAYLWPSYQGMNDHPAILASVPMFFAAFFVSEFLNLRQNFPLLLKGLWVFCAVWTCCCVISLSGGKFLALSISQTTAFFAALYFLLTGVLIYKRGYTPARYYLAGWTVLITGILVFLSKDMGWIGYNIFTANSLKIGTAAEAVLMAFALADRINFYKSERNKFESEKVYEQTERIRVESELKVAETLLLNYTENLRQKNNLIEQFKNDLEQMELKLKGTELGKGQSEHIEKLLQSIILTEDDWNEFRKLFDKVHQGYIYRIKSKYSNLTESDIRHIALLKLQLNSREMASMLGVTVEAVRKAKQRLRKKVDFHDSNLEELVAGI</sequence>
<dbReference type="Pfam" id="PF07696">
    <property type="entry name" value="7TMR-DISMED2"/>
    <property type="match status" value="1"/>
</dbReference>
<evidence type="ECO:0000256" key="3">
    <source>
        <dbReference type="SAM" id="SignalP"/>
    </source>
</evidence>
<keyword evidence="7" id="KW-1185">Reference proteome</keyword>
<evidence type="ECO:0000259" key="5">
    <source>
        <dbReference type="Pfam" id="PF07696"/>
    </source>
</evidence>
<comment type="caution">
    <text evidence="6">The sequence shown here is derived from an EMBL/GenBank/DDBJ whole genome shotgun (WGS) entry which is preliminary data.</text>
</comment>
<gene>
    <name evidence="6" type="ORF">ACFSJU_08095</name>
</gene>
<name>A0ABW4ZKN8_9SPHI</name>
<dbReference type="Gene3D" id="2.60.40.2380">
    <property type="match status" value="1"/>
</dbReference>
<dbReference type="Pfam" id="PF07695">
    <property type="entry name" value="7TMR-DISM_7TM"/>
    <property type="match status" value="1"/>
</dbReference>
<feature type="signal peptide" evidence="3">
    <location>
        <begin position="1"/>
        <end position="19"/>
    </location>
</feature>
<feature type="transmembrane region" description="Helical" evidence="2">
    <location>
        <begin position="326"/>
        <end position="344"/>
    </location>
</feature>
<evidence type="ECO:0000313" key="6">
    <source>
        <dbReference type="EMBL" id="MFD2162351.1"/>
    </source>
</evidence>
<feature type="transmembrane region" description="Helical" evidence="2">
    <location>
        <begin position="350"/>
        <end position="377"/>
    </location>
</feature>
<dbReference type="RefSeq" id="WP_255903789.1">
    <property type="nucleotide sequence ID" value="NZ_JAFMZO010000003.1"/>
</dbReference>
<evidence type="ECO:0000256" key="2">
    <source>
        <dbReference type="SAM" id="Phobius"/>
    </source>
</evidence>
<dbReference type="Proteomes" id="UP001597387">
    <property type="component" value="Unassembled WGS sequence"/>
</dbReference>